<organism evidence="2 3">
    <name type="scientific">Xenorhabdus eapokensis</name>
    <dbReference type="NCBI Taxonomy" id="1873482"/>
    <lineage>
        <taxon>Bacteria</taxon>
        <taxon>Pseudomonadati</taxon>
        <taxon>Pseudomonadota</taxon>
        <taxon>Gammaproteobacteria</taxon>
        <taxon>Enterobacterales</taxon>
        <taxon>Morganellaceae</taxon>
        <taxon>Xenorhabdus</taxon>
    </lineage>
</organism>
<dbReference type="Proteomes" id="UP000186268">
    <property type="component" value="Unassembled WGS sequence"/>
</dbReference>
<reference evidence="2 3" key="1">
    <citation type="submission" date="2016-09" db="EMBL/GenBank/DDBJ databases">
        <title>Xenorhabdus thuongxuanensis sp. nov. and Xenorhabdus eapokensis sp. nov., isolated from Steinernema species.</title>
        <authorList>
            <person name="Kaempfer P."/>
            <person name="Tobias N.J."/>
            <person name="Phan Ke L."/>
            <person name="Bode H.B."/>
            <person name="Glaeser S.P."/>
        </authorList>
    </citation>
    <scope>NUCLEOTIDE SEQUENCE [LARGE SCALE GENOMIC DNA]</scope>
    <source>
        <strain evidence="2 3">DL20</strain>
    </source>
</reference>
<dbReference type="AlphaFoldDB" id="A0A1Q5TYF3"/>
<accession>A0A1Q5TYF3</accession>
<dbReference type="EMBL" id="MKGQ01000002">
    <property type="protein sequence ID" value="OKP05250.1"/>
    <property type="molecule type" value="Genomic_DNA"/>
</dbReference>
<dbReference type="STRING" id="1873482.Xedl_00474"/>
<evidence type="ECO:0000313" key="1">
    <source>
        <dbReference type="EMBL" id="OKP04807.1"/>
    </source>
</evidence>
<dbReference type="OrthoDB" id="9961622at2"/>
<protein>
    <submittedName>
        <fullName evidence="2">Uncharacterized protein</fullName>
    </submittedName>
</protein>
<evidence type="ECO:0000313" key="2">
    <source>
        <dbReference type="EMBL" id="OKP05250.1"/>
    </source>
</evidence>
<comment type="caution">
    <text evidence="2">The sequence shown here is derived from an EMBL/GenBank/DDBJ whole genome shotgun (WGS) entry which is preliminary data.</text>
</comment>
<keyword evidence="3" id="KW-1185">Reference proteome</keyword>
<dbReference type="EMBL" id="MKGQ01000003">
    <property type="protein sequence ID" value="OKP04807.1"/>
    <property type="molecule type" value="Genomic_DNA"/>
</dbReference>
<proteinExistence type="predicted"/>
<gene>
    <name evidence="2" type="ORF">Xedl_00474</name>
    <name evidence="1" type="ORF">Xedl_00706</name>
</gene>
<dbReference type="RefSeq" id="WP_074022445.1">
    <property type="nucleotide sequence ID" value="NZ_CAWNAG010000112.1"/>
</dbReference>
<name>A0A1Q5TYF3_9GAMM</name>
<sequence>MNMKEINIYLSKLISNPKYSIKMYENPNKFMKINYISQENKDILVDFFRKNGDKFVKSSILQKNKRMEGLIMALPYLYKYLAKEQFEYEFEKYLLNLDFDNEVKKNPIIESIFFCRHIINKTKDNILKNIAIYEKEKNSLLIDLQQNNLLNPNTKENLKYNIDDIDLERLFIASNSTIRIKKFNIDIISVLSLIDKKLPKDAIKKTPNKNELNILFYKKQKSRKIISLSIGDIINHIIFLCKKVISFSELYQEINKLYNIDKECFITTLKNLRSNNLVSFNI</sequence>
<evidence type="ECO:0000313" key="3">
    <source>
        <dbReference type="Proteomes" id="UP000186268"/>
    </source>
</evidence>